<dbReference type="InterPro" id="IPR045851">
    <property type="entry name" value="AMP-bd_C_sf"/>
</dbReference>
<evidence type="ECO:0000259" key="5">
    <source>
        <dbReference type="Pfam" id="PF00501"/>
    </source>
</evidence>
<dbReference type="GO" id="GO:0005524">
    <property type="term" value="F:ATP binding"/>
    <property type="evidence" value="ECO:0007669"/>
    <property type="project" value="UniProtKB-KW"/>
</dbReference>
<dbReference type="PROSITE" id="PS00455">
    <property type="entry name" value="AMP_BINDING"/>
    <property type="match status" value="1"/>
</dbReference>
<evidence type="ECO:0000256" key="4">
    <source>
        <dbReference type="ARBA" id="ARBA00022840"/>
    </source>
</evidence>
<gene>
    <name evidence="6" type="ORF">T440DRAFT_411889</name>
</gene>
<dbReference type="InterPro" id="IPR000873">
    <property type="entry name" value="AMP-dep_synth/lig_dom"/>
</dbReference>
<evidence type="ECO:0000256" key="3">
    <source>
        <dbReference type="ARBA" id="ARBA00022741"/>
    </source>
</evidence>
<dbReference type="Gene3D" id="3.40.50.12780">
    <property type="entry name" value="N-terminal domain of ligase-like"/>
    <property type="match status" value="1"/>
</dbReference>
<feature type="domain" description="AMP-dependent synthetase/ligase" evidence="5">
    <location>
        <begin position="62"/>
        <end position="422"/>
    </location>
</feature>
<sequence length="640" mass="70383">MSLLALPAAAAGLAYLNARYGLVYDYQILSSFLRGSLSAASHERSDTLNNFYELELHAKSSRAHHPFIIFHGQSWTYAQAYETVLKYATWLTAKGVGKDDIVAMDFLNSEVFVWVWFALWSVGAKPAFINTNLRGKALVHTVKTSTARLVLVDDEGREKYEEEVLKEYGFNREEASRAGRLLYTFDMDQSEVPKSVRNQTTTPQAAIEAGAVSELLPLKRELEVVCFDRALRSHILSLAPTRLPDSSRDQQTSTSMAMLIYTSGTTGLPKPAIMTWVKATGAAKSISLWFGLKKEVIYTSMPLYHSSASILGVCAVLHGGGTISLSQKFSHKTFWPEVIASGATILHYVGETCRYLLSAPPTPLDKQHKIHTAFGNGLRPDVWEPFQSRFGITNIYELYAATEAPGVLFNYSANSFSSGAIGRTGLLYSLLMGKSTAIIRIDTSTSPPTPLRSPPTTTNPGFCQPCPPNIPGEILFALDPNNPSERFQGYFHNPSATTSKILRNVFTKGDAWFRSGDLVRRDSQGRWWFVDRLGDTFRWKAENVSTTEVAEVVGRFGGVSEANVYGVGVPGHDGRAGCAAVVLRGGSTAVPGSMGMAGSDGKEKLQLPTQEMLRELAEHVIKELPSFARPLWIRVTRQMA</sequence>
<dbReference type="GO" id="GO:0005777">
    <property type="term" value="C:peroxisome"/>
    <property type="evidence" value="ECO:0007669"/>
    <property type="project" value="TreeGrafter"/>
</dbReference>
<dbReference type="InterPro" id="IPR042099">
    <property type="entry name" value="ANL_N_sf"/>
</dbReference>
<dbReference type="Pfam" id="PF00501">
    <property type="entry name" value="AMP-binding"/>
    <property type="match status" value="1"/>
</dbReference>
<keyword evidence="3" id="KW-0547">Nucleotide-binding</keyword>
<dbReference type="PANTHER" id="PTHR43107:SF15">
    <property type="entry name" value="FATTY ACID TRANSPORT PROTEIN 3, ISOFORM A"/>
    <property type="match status" value="1"/>
</dbReference>
<dbReference type="GO" id="GO:0004467">
    <property type="term" value="F:long-chain fatty acid-CoA ligase activity"/>
    <property type="evidence" value="ECO:0007669"/>
    <property type="project" value="TreeGrafter"/>
</dbReference>
<proteinExistence type="inferred from homology"/>
<keyword evidence="7" id="KW-1185">Reference proteome</keyword>
<dbReference type="GO" id="GO:0044539">
    <property type="term" value="P:long-chain fatty acid import into cell"/>
    <property type="evidence" value="ECO:0007669"/>
    <property type="project" value="TreeGrafter"/>
</dbReference>
<evidence type="ECO:0000313" key="6">
    <source>
        <dbReference type="EMBL" id="KAF2856719.1"/>
    </source>
</evidence>
<dbReference type="GO" id="GO:0005324">
    <property type="term" value="F:long-chain fatty acid transmembrane transporter activity"/>
    <property type="evidence" value="ECO:0007669"/>
    <property type="project" value="TreeGrafter"/>
</dbReference>
<protein>
    <submittedName>
        <fullName evidence="6">Long-chain fatty acid transporter-like protein</fullName>
    </submittedName>
</protein>
<dbReference type="SUPFAM" id="SSF56801">
    <property type="entry name" value="Acetyl-CoA synthetase-like"/>
    <property type="match status" value="1"/>
</dbReference>
<dbReference type="GO" id="GO:0009898">
    <property type="term" value="C:cytoplasmic side of plasma membrane"/>
    <property type="evidence" value="ECO:0007669"/>
    <property type="project" value="TreeGrafter"/>
</dbReference>
<dbReference type="Gene3D" id="3.30.300.30">
    <property type="match status" value="1"/>
</dbReference>
<feature type="non-terminal residue" evidence="6">
    <location>
        <position position="640"/>
    </location>
</feature>
<accession>A0A6A7BQ62</accession>
<keyword evidence="2" id="KW-0436">Ligase</keyword>
<dbReference type="GO" id="GO:0005811">
    <property type="term" value="C:lipid droplet"/>
    <property type="evidence" value="ECO:0007669"/>
    <property type="project" value="TreeGrafter"/>
</dbReference>
<keyword evidence="4" id="KW-0067">ATP-binding</keyword>
<comment type="similarity">
    <text evidence="1">Belongs to the ATP-dependent AMP-binding enzyme family.</text>
</comment>
<evidence type="ECO:0000313" key="7">
    <source>
        <dbReference type="Proteomes" id="UP000799423"/>
    </source>
</evidence>
<reference evidence="6" key="1">
    <citation type="submission" date="2020-01" db="EMBL/GenBank/DDBJ databases">
        <authorList>
            <consortium name="DOE Joint Genome Institute"/>
            <person name="Haridas S."/>
            <person name="Albert R."/>
            <person name="Binder M."/>
            <person name="Bloem J."/>
            <person name="Labutti K."/>
            <person name="Salamov A."/>
            <person name="Andreopoulos B."/>
            <person name="Baker S.E."/>
            <person name="Barry K."/>
            <person name="Bills G."/>
            <person name="Bluhm B.H."/>
            <person name="Cannon C."/>
            <person name="Castanera R."/>
            <person name="Culley D.E."/>
            <person name="Daum C."/>
            <person name="Ezra D."/>
            <person name="Gonzalez J.B."/>
            <person name="Henrissat B."/>
            <person name="Kuo A."/>
            <person name="Liang C."/>
            <person name="Lipzen A."/>
            <person name="Lutzoni F."/>
            <person name="Magnuson J."/>
            <person name="Mondo S."/>
            <person name="Nolan M."/>
            <person name="Ohm R."/>
            <person name="Pangilinan J."/>
            <person name="Park H.-J."/>
            <person name="Ramirez L."/>
            <person name="Alfaro M."/>
            <person name="Sun H."/>
            <person name="Tritt A."/>
            <person name="Yoshinaga Y."/>
            <person name="Zwiers L.-H."/>
            <person name="Turgeon B.G."/>
            <person name="Goodwin S.B."/>
            <person name="Spatafora J.W."/>
            <person name="Crous P.W."/>
            <person name="Grigoriev I.V."/>
        </authorList>
    </citation>
    <scope>NUCLEOTIDE SEQUENCE</scope>
    <source>
        <strain evidence="6">IPT5</strain>
    </source>
</reference>
<dbReference type="OrthoDB" id="10253869at2759"/>
<dbReference type="EMBL" id="MU006288">
    <property type="protein sequence ID" value="KAF2856719.1"/>
    <property type="molecule type" value="Genomic_DNA"/>
</dbReference>
<organism evidence="6 7">
    <name type="scientific">Plenodomus tracheiphilus IPT5</name>
    <dbReference type="NCBI Taxonomy" id="1408161"/>
    <lineage>
        <taxon>Eukaryota</taxon>
        <taxon>Fungi</taxon>
        <taxon>Dikarya</taxon>
        <taxon>Ascomycota</taxon>
        <taxon>Pezizomycotina</taxon>
        <taxon>Dothideomycetes</taxon>
        <taxon>Pleosporomycetidae</taxon>
        <taxon>Pleosporales</taxon>
        <taxon>Pleosporineae</taxon>
        <taxon>Leptosphaeriaceae</taxon>
        <taxon>Plenodomus</taxon>
    </lineage>
</organism>
<dbReference type="AlphaFoldDB" id="A0A6A7BQ62"/>
<dbReference type="InterPro" id="IPR020845">
    <property type="entry name" value="AMP-binding_CS"/>
</dbReference>
<dbReference type="Proteomes" id="UP000799423">
    <property type="component" value="Unassembled WGS sequence"/>
</dbReference>
<name>A0A6A7BQ62_9PLEO</name>
<evidence type="ECO:0000256" key="1">
    <source>
        <dbReference type="ARBA" id="ARBA00006432"/>
    </source>
</evidence>
<evidence type="ECO:0000256" key="2">
    <source>
        <dbReference type="ARBA" id="ARBA00022598"/>
    </source>
</evidence>
<dbReference type="PANTHER" id="PTHR43107">
    <property type="entry name" value="LONG-CHAIN FATTY ACID TRANSPORT PROTEIN"/>
    <property type="match status" value="1"/>
</dbReference>